<name>A0A2U2AFK6_9GAMM</name>
<evidence type="ECO:0000256" key="1">
    <source>
        <dbReference type="ARBA" id="ARBA00001947"/>
    </source>
</evidence>
<keyword evidence="4" id="KW-0862">Zinc</keyword>
<dbReference type="AlphaFoldDB" id="A0A2U2AFK6"/>
<evidence type="ECO:0000256" key="4">
    <source>
        <dbReference type="ARBA" id="ARBA00022833"/>
    </source>
</evidence>
<dbReference type="InterPro" id="IPR036409">
    <property type="entry name" value="Aldolase_II/adducin_N_sf"/>
</dbReference>
<feature type="domain" description="Class II aldolase/adducin N-terminal" evidence="12">
    <location>
        <begin position="30"/>
        <end position="210"/>
    </location>
</feature>
<dbReference type="Gene3D" id="3.40.225.10">
    <property type="entry name" value="Class II aldolase/adducin N-terminal domain"/>
    <property type="match status" value="1"/>
</dbReference>
<evidence type="ECO:0000259" key="12">
    <source>
        <dbReference type="SMART" id="SM01007"/>
    </source>
</evidence>
<comment type="caution">
    <text evidence="13">The sequence shown here is derived from an EMBL/GenBank/DDBJ whole genome shotgun (WGS) entry which is preliminary data.</text>
</comment>
<accession>A0A2U2AFK6</accession>
<evidence type="ECO:0000256" key="10">
    <source>
        <dbReference type="ARBA" id="ARBA00047520"/>
    </source>
</evidence>
<comment type="catalytic activity">
    <reaction evidence="10">
        <text>3-dehydro-4-O-phospho-D-erythronate + H(+) = dihydroxyacetone phosphate + CO2</text>
        <dbReference type="Rhea" id="RHEA:52416"/>
        <dbReference type="ChEBI" id="CHEBI:15378"/>
        <dbReference type="ChEBI" id="CHEBI:16526"/>
        <dbReference type="ChEBI" id="CHEBI:57642"/>
        <dbReference type="ChEBI" id="CHEBI:136593"/>
        <dbReference type="EC" id="4.1.1.104"/>
    </reaction>
</comment>
<evidence type="ECO:0000256" key="3">
    <source>
        <dbReference type="ARBA" id="ARBA00022723"/>
    </source>
</evidence>
<evidence type="ECO:0000256" key="5">
    <source>
        <dbReference type="ARBA" id="ARBA00023239"/>
    </source>
</evidence>
<dbReference type="GO" id="GO:0016832">
    <property type="term" value="F:aldehyde-lyase activity"/>
    <property type="evidence" value="ECO:0007669"/>
    <property type="project" value="InterPro"/>
</dbReference>
<dbReference type="SUPFAM" id="SSF53639">
    <property type="entry name" value="AraD/HMP-PK domain-like"/>
    <property type="match status" value="1"/>
</dbReference>
<comment type="function">
    <text evidence="7">Catalyzes the decarboxylation of 3-oxo-tetronate 4-phosphate to dihydroxyacetone phosphate (DHAP) and CO(2).</text>
</comment>
<dbReference type="RefSeq" id="WP_109188813.1">
    <property type="nucleotide sequence ID" value="NZ_BMYA01000005.1"/>
</dbReference>
<sequence length="230" mass="25232">MTSNHLQQQKIVPKTVDPAVLVKEEQFARSEIVRIGKSFFARGYATGSAGNLSILLSDNETVIATPTGSCLGELEADKLSKVTIDGEWVSGDKPSKEVVFHRAIYIHNPTHRAIVHLHCTYLTALSCLENLDPKNAIKPFTPYVVMRVGEVPVVPYYRPGADMLATDLGRLAPDYKAFLLANHGPVVTGSTLQIAADNLEEMEDAAKLSFILQNSPIRYLTQAEIEELKG</sequence>
<evidence type="ECO:0000256" key="2">
    <source>
        <dbReference type="ARBA" id="ARBA00010037"/>
    </source>
</evidence>
<evidence type="ECO:0000256" key="6">
    <source>
        <dbReference type="ARBA" id="ARBA00023277"/>
    </source>
</evidence>
<dbReference type="InterPro" id="IPR050197">
    <property type="entry name" value="Aldolase_class_II_sugar_metab"/>
</dbReference>
<dbReference type="GO" id="GO:0005829">
    <property type="term" value="C:cytosol"/>
    <property type="evidence" value="ECO:0007669"/>
    <property type="project" value="TreeGrafter"/>
</dbReference>
<reference evidence="14" key="1">
    <citation type="submission" date="2018-05" db="EMBL/GenBank/DDBJ databases">
        <title>Ignatzschineria dubaiensis sp. nov., isolated from necrotic foot tissues of dromedaries (Camelus dromedarius) and associated maggots in Dubai, United Arab Emirates.</title>
        <authorList>
            <person name="Tsang C.C."/>
            <person name="Tang J.Y.M."/>
            <person name="Fong J.Y.H."/>
            <person name="Kinne J."/>
            <person name="Lee H.H."/>
            <person name="Joseph M."/>
            <person name="Jose S."/>
            <person name="Schuster R.K."/>
            <person name="Tang Y."/>
            <person name="Sivakumar S."/>
            <person name="Chen J.H.K."/>
            <person name="Teng J.L.L."/>
            <person name="Lau S.K.P."/>
            <person name="Wernery U."/>
            <person name="Woo P.C.Y."/>
        </authorList>
    </citation>
    <scope>NUCLEOTIDE SEQUENCE [LARGE SCALE GENOMIC DNA]</scope>
    <source>
        <strain evidence="14">KCTC 22644</strain>
    </source>
</reference>
<keyword evidence="6" id="KW-0119">Carbohydrate metabolism</keyword>
<evidence type="ECO:0000256" key="8">
    <source>
        <dbReference type="ARBA" id="ARBA00044772"/>
    </source>
</evidence>
<dbReference type="PANTHER" id="PTHR22789:SF0">
    <property type="entry name" value="3-OXO-TETRONATE 4-PHOSPHATE DECARBOXYLASE-RELATED"/>
    <property type="match status" value="1"/>
</dbReference>
<dbReference type="EC" id="4.1.1.104" evidence="8"/>
<dbReference type="GO" id="GO:0046872">
    <property type="term" value="F:metal ion binding"/>
    <property type="evidence" value="ECO:0007669"/>
    <property type="project" value="UniProtKB-KW"/>
</dbReference>
<comment type="catalytic activity">
    <reaction evidence="11">
        <text>3-dehydro-4-O-phospho-L-erythronate + H(+) = dihydroxyacetone phosphate + CO2</text>
        <dbReference type="Rhea" id="RHEA:52404"/>
        <dbReference type="ChEBI" id="CHEBI:15378"/>
        <dbReference type="ChEBI" id="CHEBI:16526"/>
        <dbReference type="ChEBI" id="CHEBI:57642"/>
        <dbReference type="ChEBI" id="CHEBI:136592"/>
        <dbReference type="EC" id="4.1.1.104"/>
    </reaction>
</comment>
<protein>
    <recommendedName>
        <fullName evidence="9">3-oxo-tetronate 4-phosphate decarboxylase</fullName>
        <ecNumber evidence="8">4.1.1.104</ecNumber>
    </recommendedName>
</protein>
<dbReference type="SMART" id="SM01007">
    <property type="entry name" value="Aldolase_II"/>
    <property type="match status" value="1"/>
</dbReference>
<dbReference type="Pfam" id="PF00596">
    <property type="entry name" value="Aldolase_II"/>
    <property type="match status" value="1"/>
</dbReference>
<proteinExistence type="inferred from homology"/>
<dbReference type="FunFam" id="3.40.225.10:FF:000008">
    <property type="entry name" value="Sugar aldolase"/>
    <property type="match status" value="1"/>
</dbReference>
<dbReference type="Proteomes" id="UP000245020">
    <property type="component" value="Unassembled WGS sequence"/>
</dbReference>
<keyword evidence="14" id="KW-1185">Reference proteome</keyword>
<comment type="cofactor">
    <cofactor evidence="1">
        <name>Zn(2+)</name>
        <dbReference type="ChEBI" id="CHEBI:29105"/>
    </cofactor>
</comment>
<evidence type="ECO:0000256" key="11">
    <source>
        <dbReference type="ARBA" id="ARBA00048603"/>
    </source>
</evidence>
<evidence type="ECO:0000313" key="14">
    <source>
        <dbReference type="Proteomes" id="UP000245020"/>
    </source>
</evidence>
<dbReference type="EMBL" id="QEWQ01000002">
    <property type="protein sequence ID" value="PWD81448.1"/>
    <property type="molecule type" value="Genomic_DNA"/>
</dbReference>
<gene>
    <name evidence="13" type="ORF">DC083_03095</name>
</gene>
<evidence type="ECO:0000256" key="7">
    <source>
        <dbReference type="ARBA" id="ARBA00044745"/>
    </source>
</evidence>
<dbReference type="OrthoDB" id="5500703at2"/>
<evidence type="ECO:0000256" key="9">
    <source>
        <dbReference type="ARBA" id="ARBA00044803"/>
    </source>
</evidence>
<keyword evidence="3" id="KW-0479">Metal-binding</keyword>
<dbReference type="InterPro" id="IPR050013">
    <property type="entry name" value="OtnC"/>
</dbReference>
<keyword evidence="5" id="KW-0456">Lyase</keyword>
<dbReference type="GO" id="GO:0019323">
    <property type="term" value="P:pentose catabolic process"/>
    <property type="evidence" value="ECO:0007669"/>
    <property type="project" value="InterPro"/>
</dbReference>
<dbReference type="NCBIfam" id="NF006000">
    <property type="entry name" value="PRK08130.1"/>
    <property type="match status" value="1"/>
</dbReference>
<dbReference type="NCBIfam" id="NF043034">
    <property type="entry name" value="OxoTetrPhDc"/>
    <property type="match status" value="1"/>
</dbReference>
<dbReference type="InterPro" id="IPR001303">
    <property type="entry name" value="Aldolase_II/adducin_N"/>
</dbReference>
<dbReference type="PANTHER" id="PTHR22789">
    <property type="entry name" value="FUCULOSE PHOSPHATE ALDOLASE"/>
    <property type="match status" value="1"/>
</dbReference>
<organism evidence="13 14">
    <name type="scientific">Ignatzschineria ureiclastica</name>
    <dbReference type="NCBI Taxonomy" id="472582"/>
    <lineage>
        <taxon>Bacteria</taxon>
        <taxon>Pseudomonadati</taxon>
        <taxon>Pseudomonadota</taxon>
        <taxon>Gammaproteobacteria</taxon>
        <taxon>Cardiobacteriales</taxon>
        <taxon>Ignatzschineriaceae</taxon>
        <taxon>Ignatzschineria</taxon>
    </lineage>
</organism>
<comment type="similarity">
    <text evidence="2">Belongs to the aldolase class II family. AraD/FucA subfamily.</text>
</comment>
<evidence type="ECO:0000313" key="13">
    <source>
        <dbReference type="EMBL" id="PWD81448.1"/>
    </source>
</evidence>